<sequence length="98" mass="10892">MSYISKSSASSVHSVHHLAKSTCTLNHRQWGFCCLRGGCLLTELAPPEQQHLRSRTSNGGASTRATLFHKLRQESAVTMYLPTAKSSTRSPQFCDRKQ</sequence>
<accession>A0AAV2C9Z6</accession>
<protein>
    <submittedName>
        <fullName evidence="1">Uncharacterized protein</fullName>
    </submittedName>
</protein>
<dbReference type="EMBL" id="OZ034813">
    <property type="protein sequence ID" value="CAL1352625.1"/>
    <property type="molecule type" value="Genomic_DNA"/>
</dbReference>
<organism evidence="1 2">
    <name type="scientific">Linum trigynum</name>
    <dbReference type="NCBI Taxonomy" id="586398"/>
    <lineage>
        <taxon>Eukaryota</taxon>
        <taxon>Viridiplantae</taxon>
        <taxon>Streptophyta</taxon>
        <taxon>Embryophyta</taxon>
        <taxon>Tracheophyta</taxon>
        <taxon>Spermatophyta</taxon>
        <taxon>Magnoliopsida</taxon>
        <taxon>eudicotyledons</taxon>
        <taxon>Gunneridae</taxon>
        <taxon>Pentapetalae</taxon>
        <taxon>rosids</taxon>
        <taxon>fabids</taxon>
        <taxon>Malpighiales</taxon>
        <taxon>Linaceae</taxon>
        <taxon>Linum</taxon>
    </lineage>
</organism>
<reference evidence="1 2" key="1">
    <citation type="submission" date="2024-04" db="EMBL/GenBank/DDBJ databases">
        <authorList>
            <person name="Fracassetti M."/>
        </authorList>
    </citation>
    <scope>NUCLEOTIDE SEQUENCE [LARGE SCALE GENOMIC DNA]</scope>
</reference>
<keyword evidence="2" id="KW-1185">Reference proteome</keyword>
<dbReference type="Proteomes" id="UP001497516">
    <property type="component" value="Chromosome 1"/>
</dbReference>
<proteinExistence type="predicted"/>
<dbReference type="AlphaFoldDB" id="A0AAV2C9Z6"/>
<evidence type="ECO:0000313" key="2">
    <source>
        <dbReference type="Proteomes" id="UP001497516"/>
    </source>
</evidence>
<evidence type="ECO:0000313" key="1">
    <source>
        <dbReference type="EMBL" id="CAL1352625.1"/>
    </source>
</evidence>
<gene>
    <name evidence="1" type="ORF">LTRI10_LOCUS583</name>
</gene>
<name>A0AAV2C9Z6_9ROSI</name>